<dbReference type="Proteomes" id="UP001497644">
    <property type="component" value="Chromosome 13"/>
</dbReference>
<dbReference type="Pfam" id="PF00373">
    <property type="entry name" value="FERM_M"/>
    <property type="match status" value="1"/>
</dbReference>
<feature type="compositionally biased region" description="Polar residues" evidence="21">
    <location>
        <begin position="813"/>
        <end position="829"/>
    </location>
</feature>
<evidence type="ECO:0000313" key="24">
    <source>
        <dbReference type="EMBL" id="CAL1677619.1"/>
    </source>
</evidence>
<dbReference type="PROSITE" id="PS50057">
    <property type="entry name" value="FERM_3"/>
    <property type="match status" value="1"/>
</dbReference>
<dbReference type="GO" id="GO:0004715">
    <property type="term" value="F:non-membrane spanning protein tyrosine kinase activity"/>
    <property type="evidence" value="ECO:0007669"/>
    <property type="project" value="UniProtKB-EC"/>
</dbReference>
<feature type="binding site" evidence="20">
    <location>
        <position position="463"/>
    </location>
    <ligand>
        <name>ATP</name>
        <dbReference type="ChEBI" id="CHEBI:30616"/>
    </ligand>
</feature>
<gene>
    <name evidence="24" type="ORF">LPLAT_LOCUS3618</name>
</gene>
<dbReference type="Pfam" id="PF07714">
    <property type="entry name" value="PK_Tyr_Ser-Thr"/>
    <property type="match status" value="1"/>
</dbReference>
<dbReference type="SUPFAM" id="SSF47031">
    <property type="entry name" value="Second domain of FERM"/>
    <property type="match status" value="1"/>
</dbReference>
<keyword evidence="16" id="KW-0829">Tyrosine-protein kinase</keyword>
<dbReference type="PROSITE" id="PS50011">
    <property type="entry name" value="PROTEIN_KINASE_DOM"/>
    <property type="match status" value="1"/>
</dbReference>
<dbReference type="InterPro" id="IPR020635">
    <property type="entry name" value="Tyr_kinase_cat_dom"/>
</dbReference>
<accession>A0AAV2NC77</accession>
<feature type="region of interest" description="Disordered" evidence="21">
    <location>
        <begin position="1"/>
        <end position="37"/>
    </location>
</feature>
<evidence type="ECO:0000256" key="7">
    <source>
        <dbReference type="ARBA" id="ARBA00022490"/>
    </source>
</evidence>
<dbReference type="FunFam" id="1.10.510.10:FF:000039">
    <property type="entry name" value="Focal adhesion kinase, isoform D"/>
    <property type="match status" value="1"/>
</dbReference>
<dbReference type="GO" id="GO:0042995">
    <property type="term" value="C:cell projection"/>
    <property type="evidence" value="ECO:0007669"/>
    <property type="project" value="UniProtKB-SubCell"/>
</dbReference>
<feature type="compositionally biased region" description="Polar residues" evidence="21">
    <location>
        <begin position="724"/>
        <end position="736"/>
    </location>
</feature>
<keyword evidence="13" id="KW-0965">Cell junction</keyword>
<evidence type="ECO:0000256" key="21">
    <source>
        <dbReference type="SAM" id="MobiDB-lite"/>
    </source>
</evidence>
<dbReference type="Gene3D" id="1.20.80.10">
    <property type="match status" value="1"/>
</dbReference>
<evidence type="ECO:0000256" key="19">
    <source>
        <dbReference type="ARBA" id="ARBA00061333"/>
    </source>
</evidence>
<keyword evidence="8" id="KW-0597">Phosphoprotein</keyword>
<evidence type="ECO:0000256" key="2">
    <source>
        <dbReference type="ARBA" id="ARBA00004316"/>
    </source>
</evidence>
<protein>
    <recommendedName>
        <fullName evidence="5">non-specific protein-tyrosine kinase</fullName>
        <ecNumber evidence="5">2.7.10.2</ecNumber>
    </recommendedName>
</protein>
<evidence type="ECO:0000256" key="11">
    <source>
        <dbReference type="ARBA" id="ARBA00022777"/>
    </source>
</evidence>
<keyword evidence="17" id="KW-0966">Cell projection</keyword>
<dbReference type="CDD" id="cd05056">
    <property type="entry name" value="PTKc_FAK"/>
    <property type="match status" value="1"/>
</dbReference>
<dbReference type="InterPro" id="IPR014352">
    <property type="entry name" value="FERM/acyl-CoA-bd_prot_sf"/>
</dbReference>
<dbReference type="AlphaFoldDB" id="A0AAV2NC77"/>
<name>A0AAV2NC77_9HYME</name>
<dbReference type="CDD" id="cd13190">
    <property type="entry name" value="FERM_C_FAK1"/>
    <property type="match status" value="1"/>
</dbReference>
<dbReference type="InterPro" id="IPR000719">
    <property type="entry name" value="Prot_kinase_dom"/>
</dbReference>
<evidence type="ECO:0000259" key="23">
    <source>
        <dbReference type="PROSITE" id="PS50057"/>
    </source>
</evidence>
<evidence type="ECO:0000259" key="22">
    <source>
        <dbReference type="PROSITE" id="PS50011"/>
    </source>
</evidence>
<feature type="region of interest" description="Disordered" evidence="21">
    <location>
        <begin position="804"/>
        <end position="829"/>
    </location>
</feature>
<dbReference type="EMBL" id="OZ034836">
    <property type="protein sequence ID" value="CAL1677619.1"/>
    <property type="molecule type" value="Genomic_DNA"/>
</dbReference>
<dbReference type="GO" id="GO:0005737">
    <property type="term" value="C:cytoplasm"/>
    <property type="evidence" value="ECO:0007669"/>
    <property type="project" value="UniProtKB-SubCell"/>
</dbReference>
<dbReference type="SUPFAM" id="SSF54236">
    <property type="entry name" value="Ubiquitin-like"/>
    <property type="match status" value="1"/>
</dbReference>
<evidence type="ECO:0000256" key="16">
    <source>
        <dbReference type="ARBA" id="ARBA00023137"/>
    </source>
</evidence>
<keyword evidence="25" id="KW-1185">Reference proteome</keyword>
<evidence type="ECO:0000256" key="14">
    <source>
        <dbReference type="ARBA" id="ARBA00022999"/>
    </source>
</evidence>
<comment type="catalytic activity">
    <reaction evidence="18">
        <text>L-tyrosyl-[protein] + ATP = O-phospho-L-tyrosyl-[protein] + ADP + H(+)</text>
        <dbReference type="Rhea" id="RHEA:10596"/>
        <dbReference type="Rhea" id="RHEA-COMP:10136"/>
        <dbReference type="Rhea" id="RHEA-COMP:20101"/>
        <dbReference type="ChEBI" id="CHEBI:15378"/>
        <dbReference type="ChEBI" id="CHEBI:30616"/>
        <dbReference type="ChEBI" id="CHEBI:46858"/>
        <dbReference type="ChEBI" id="CHEBI:61978"/>
        <dbReference type="ChEBI" id="CHEBI:456216"/>
        <dbReference type="EC" id="2.7.10.2"/>
    </reaction>
</comment>
<dbReference type="SUPFAM" id="SSF56112">
    <property type="entry name" value="Protein kinase-like (PK-like)"/>
    <property type="match status" value="1"/>
</dbReference>
<dbReference type="PROSITE" id="PS00107">
    <property type="entry name" value="PROTEIN_KINASE_ATP"/>
    <property type="match status" value="1"/>
</dbReference>
<keyword evidence="10 20" id="KW-0547">Nucleotide-binding</keyword>
<dbReference type="PROSITE" id="PS00109">
    <property type="entry name" value="PROTEIN_KINASE_TYR"/>
    <property type="match status" value="1"/>
</dbReference>
<evidence type="ECO:0000256" key="13">
    <source>
        <dbReference type="ARBA" id="ARBA00022949"/>
    </source>
</evidence>
<dbReference type="GO" id="GO:0005925">
    <property type="term" value="C:focal adhesion"/>
    <property type="evidence" value="ECO:0007669"/>
    <property type="project" value="UniProtKB-SubCell"/>
</dbReference>
<evidence type="ECO:0000256" key="8">
    <source>
        <dbReference type="ARBA" id="ARBA00022553"/>
    </source>
</evidence>
<dbReference type="FunFam" id="1.20.80.10:FF:000004">
    <property type="entry name" value="Protein-tyrosine kinase 2-beta isoform 1"/>
    <property type="match status" value="1"/>
</dbReference>
<dbReference type="GO" id="GO:0008284">
    <property type="term" value="P:positive regulation of cell population proliferation"/>
    <property type="evidence" value="ECO:0007669"/>
    <property type="project" value="UniProtKB-ARBA"/>
</dbReference>
<dbReference type="InterPro" id="IPR029071">
    <property type="entry name" value="Ubiquitin-like_domsf"/>
</dbReference>
<dbReference type="InterPro" id="IPR019748">
    <property type="entry name" value="FERM_central"/>
</dbReference>
<evidence type="ECO:0000256" key="20">
    <source>
        <dbReference type="PROSITE-ProRule" id="PRU10141"/>
    </source>
</evidence>
<evidence type="ECO:0000256" key="12">
    <source>
        <dbReference type="ARBA" id="ARBA00022840"/>
    </source>
</evidence>
<sequence length="829" mass="93337">MSTGAGDGGGGGGVGGVQSSGGRNTPPHGSPTPMDKATLKVHLPNGGFNVVKFGDAIDVRGIISLVTSRLAVGTRHYRNLYAMRLHHPGSGESYWLHQDTTMYQVQEKYERKHPHCEWRYELRVRYLPQNLNDLYEKDKVTFYYYYDQVRNDYLLANHSALDQDVAVQLCCLEIRYFFKDMPQIALDKKSNLEYLEREVGLHKFLPRSVLNGMKAKALRKLIQQHFKKVAALSELECMFKFFDLLRAYYRFDQERFICALGSSWSIPVELVIGPDLGISYMAHRGGTVPTRMAEFSQIQSIQTLVSDCKEHAKACIKLRVAGAAETLSITCSSLDQAESLADLIDGYCRLVTGSNTSLWNRKAGSWKNYPCPCKDAQPPKYRQDGASSPAGEKNAGKTGTILSEDYAEIVDEEGDYSTPATRDYEIVRNQVELGEIIGEGQFGNVHKGSYKGRDGQTIAVAVKTCKVDADLATAEKFLEEAYIMQQFEHPHIIRLIGVCSEAPIWLVMELARLGEMRAYLQSNKHRLDLATLLLYTFQLSTALSYLESKKFVHRDIAARNVLVSSHNCVKLADFGLSRWVEDQSYYTASKCKLPIKWMAPESINFRRFTTSSDVWMFGVCMWEILMLGVKPFQGVKNNEVIRKLENGERLALPNHCPPRLYSLMSQCWSYEPSKRPTFKEIRETLHEILIEEKHQQQETMRRENRRVQAMSWGADDVPPPKPSRQPQNTTEQSQLSAAPVSTYIVAQSPEVLAQLLKDNQARGVCPSVYTTPASPFNTLAVQFQDEDQILTTSLVSDLPFFDPALSEPPSIVTHDTTQSGGDSTLSDTT</sequence>
<keyword evidence="12 20" id="KW-0067">ATP-binding</keyword>
<keyword evidence="6" id="KW-1003">Cell membrane</keyword>
<dbReference type="Gene3D" id="3.30.200.20">
    <property type="entry name" value="Phosphorylase Kinase, domain 1"/>
    <property type="match status" value="1"/>
</dbReference>
<dbReference type="FunFam" id="3.30.200.20:FF:000194">
    <property type="entry name" value="protein-tyrosine kinase 2-beta isoform X1"/>
    <property type="match status" value="1"/>
</dbReference>
<dbReference type="InterPro" id="IPR011009">
    <property type="entry name" value="Kinase-like_dom_sf"/>
</dbReference>
<evidence type="ECO:0000256" key="5">
    <source>
        <dbReference type="ARBA" id="ARBA00011903"/>
    </source>
</evidence>
<dbReference type="PRINTS" id="PR00109">
    <property type="entry name" value="TYRKINASE"/>
</dbReference>
<dbReference type="InterPro" id="IPR001245">
    <property type="entry name" value="Ser-Thr/Tyr_kinase_cat_dom"/>
</dbReference>
<feature type="region of interest" description="Disordered" evidence="21">
    <location>
        <begin position="693"/>
        <end position="736"/>
    </location>
</feature>
<keyword evidence="9" id="KW-0808">Transferase</keyword>
<feature type="compositionally biased region" description="Basic and acidic residues" evidence="21">
    <location>
        <begin position="693"/>
        <end position="706"/>
    </location>
</feature>
<dbReference type="InterPro" id="IPR019749">
    <property type="entry name" value="Band_41_domain"/>
</dbReference>
<feature type="compositionally biased region" description="Gly residues" evidence="21">
    <location>
        <begin position="1"/>
        <end position="19"/>
    </location>
</feature>
<dbReference type="EC" id="2.7.10.2" evidence="5"/>
<dbReference type="PANTHER" id="PTHR46221">
    <property type="entry name" value="FERM AND PDZ DOMAIN-CONTAINING PROTEIN FAMILY MEMBER"/>
    <property type="match status" value="1"/>
</dbReference>
<dbReference type="SMART" id="SM00295">
    <property type="entry name" value="B41"/>
    <property type="match status" value="1"/>
</dbReference>
<dbReference type="InterPro" id="IPR041784">
    <property type="entry name" value="FAK1/PYK2_FERM_C"/>
</dbReference>
<feature type="domain" description="FERM" evidence="23">
    <location>
        <begin position="37"/>
        <end position="355"/>
    </location>
</feature>
<comment type="similarity">
    <text evidence="19">Belongs to the protein kinase superfamily. Tyr protein kinase family. Fes/fps subfamily.</text>
</comment>
<comment type="subcellular location">
    <subcellularLocation>
        <location evidence="1">Cell junction</location>
        <location evidence="1">Focal adhesion</location>
    </subcellularLocation>
    <subcellularLocation>
        <location evidence="3">Cell membrane</location>
        <topology evidence="3">Peripheral membrane protein</topology>
        <orientation evidence="3">Cytoplasmic side</orientation>
    </subcellularLocation>
    <subcellularLocation>
        <location evidence="2">Cell projection</location>
    </subcellularLocation>
    <subcellularLocation>
        <location evidence="4">Cytoplasm</location>
    </subcellularLocation>
</comment>
<dbReference type="Pfam" id="PF18038">
    <property type="entry name" value="FERM_N_2"/>
    <property type="match status" value="1"/>
</dbReference>
<evidence type="ECO:0000256" key="10">
    <source>
        <dbReference type="ARBA" id="ARBA00022741"/>
    </source>
</evidence>
<dbReference type="Gene3D" id="1.10.510.10">
    <property type="entry name" value="Transferase(Phosphotransferase) domain 1"/>
    <property type="match status" value="1"/>
</dbReference>
<dbReference type="InterPro" id="IPR011993">
    <property type="entry name" value="PH-like_dom_sf"/>
</dbReference>
<keyword evidence="7" id="KW-0963">Cytoplasm</keyword>
<keyword evidence="11" id="KW-0418">Kinase</keyword>
<dbReference type="InterPro" id="IPR017441">
    <property type="entry name" value="Protein_kinase_ATP_BS"/>
</dbReference>
<evidence type="ECO:0000256" key="17">
    <source>
        <dbReference type="ARBA" id="ARBA00023273"/>
    </source>
</evidence>
<dbReference type="Gene3D" id="2.30.29.30">
    <property type="entry name" value="Pleckstrin-homology domain (PH domain)/Phosphotyrosine-binding domain (PTB)"/>
    <property type="match status" value="1"/>
</dbReference>
<evidence type="ECO:0000256" key="15">
    <source>
        <dbReference type="ARBA" id="ARBA00023136"/>
    </source>
</evidence>
<dbReference type="GO" id="GO:0009887">
    <property type="term" value="P:animal organ morphogenesis"/>
    <property type="evidence" value="ECO:0007669"/>
    <property type="project" value="UniProtKB-ARBA"/>
</dbReference>
<organism evidence="24 25">
    <name type="scientific">Lasius platythorax</name>
    <dbReference type="NCBI Taxonomy" id="488582"/>
    <lineage>
        <taxon>Eukaryota</taxon>
        <taxon>Metazoa</taxon>
        <taxon>Ecdysozoa</taxon>
        <taxon>Arthropoda</taxon>
        <taxon>Hexapoda</taxon>
        <taxon>Insecta</taxon>
        <taxon>Pterygota</taxon>
        <taxon>Neoptera</taxon>
        <taxon>Endopterygota</taxon>
        <taxon>Hymenoptera</taxon>
        <taxon>Apocrita</taxon>
        <taxon>Aculeata</taxon>
        <taxon>Formicoidea</taxon>
        <taxon>Formicidae</taxon>
        <taxon>Formicinae</taxon>
        <taxon>Lasius</taxon>
        <taxon>Lasius</taxon>
    </lineage>
</organism>
<dbReference type="CDD" id="cd14473">
    <property type="entry name" value="FERM_B-lobe"/>
    <property type="match status" value="1"/>
</dbReference>
<dbReference type="PANTHER" id="PTHR46221:SF9">
    <property type="entry name" value="NON-SPECIFIC PROTEIN-TYROSINE KINASE"/>
    <property type="match status" value="1"/>
</dbReference>
<dbReference type="GO" id="GO:0005524">
    <property type="term" value="F:ATP binding"/>
    <property type="evidence" value="ECO:0007669"/>
    <property type="project" value="UniProtKB-UniRule"/>
</dbReference>
<dbReference type="InterPro" id="IPR008266">
    <property type="entry name" value="Tyr_kinase_AS"/>
</dbReference>
<dbReference type="GO" id="GO:0005886">
    <property type="term" value="C:plasma membrane"/>
    <property type="evidence" value="ECO:0007669"/>
    <property type="project" value="UniProtKB-SubCell"/>
</dbReference>
<evidence type="ECO:0000256" key="6">
    <source>
        <dbReference type="ARBA" id="ARBA00022475"/>
    </source>
</evidence>
<dbReference type="SMART" id="SM00219">
    <property type="entry name" value="TyrKc"/>
    <property type="match status" value="1"/>
</dbReference>
<dbReference type="InterPro" id="IPR041390">
    <property type="entry name" value="FADK_N"/>
</dbReference>
<reference evidence="24" key="1">
    <citation type="submission" date="2024-04" db="EMBL/GenBank/DDBJ databases">
        <authorList>
            <consortium name="Molecular Ecology Group"/>
        </authorList>
    </citation>
    <scope>NUCLEOTIDE SEQUENCE</scope>
</reference>
<evidence type="ECO:0000256" key="4">
    <source>
        <dbReference type="ARBA" id="ARBA00004496"/>
    </source>
</evidence>
<dbReference type="InterPro" id="IPR035963">
    <property type="entry name" value="FERM_2"/>
</dbReference>
<dbReference type="GO" id="GO:0030182">
    <property type="term" value="P:neuron differentiation"/>
    <property type="evidence" value="ECO:0007669"/>
    <property type="project" value="UniProtKB-ARBA"/>
</dbReference>
<dbReference type="SUPFAM" id="SSF50729">
    <property type="entry name" value="PH domain-like"/>
    <property type="match status" value="1"/>
</dbReference>
<feature type="domain" description="Protein kinase" evidence="22">
    <location>
        <begin position="431"/>
        <end position="689"/>
    </location>
</feature>
<keyword evidence="15" id="KW-0472">Membrane</keyword>
<proteinExistence type="inferred from homology"/>
<dbReference type="InterPro" id="IPR049385">
    <property type="entry name" value="FAK1-like_FERM_C"/>
</dbReference>
<evidence type="ECO:0000256" key="3">
    <source>
        <dbReference type="ARBA" id="ARBA00004413"/>
    </source>
</evidence>
<dbReference type="Gene3D" id="3.10.20.90">
    <property type="entry name" value="Phosphatidylinositol 3-kinase Catalytic Subunit, Chain A, domain 1"/>
    <property type="match status" value="1"/>
</dbReference>
<evidence type="ECO:0000313" key="25">
    <source>
        <dbReference type="Proteomes" id="UP001497644"/>
    </source>
</evidence>
<evidence type="ECO:0000256" key="18">
    <source>
        <dbReference type="ARBA" id="ARBA00051245"/>
    </source>
</evidence>
<evidence type="ECO:0000256" key="1">
    <source>
        <dbReference type="ARBA" id="ARBA00004246"/>
    </source>
</evidence>
<evidence type="ECO:0000256" key="9">
    <source>
        <dbReference type="ARBA" id="ARBA00022679"/>
    </source>
</evidence>
<dbReference type="Pfam" id="PF21477">
    <property type="entry name" value="FERM_C_FAK1"/>
    <property type="match status" value="1"/>
</dbReference>
<dbReference type="InterPro" id="IPR000299">
    <property type="entry name" value="FERM_domain"/>
</dbReference>
<keyword evidence="14" id="KW-0727">SH2 domain</keyword>